<sequence>MTVRNSDIELPVRLPEGEQKVSFLPDESKEMERTRRIIEQQGHRPYAPVNARDHSQRLQTAPEEGMQNALLEHPELENLQYLDGLPDDFVPSARNWQAYEEYKKAQEEKKLRNELQLNNAPKFSNSPKPRPAGM</sequence>
<evidence type="ECO:0000256" key="1">
    <source>
        <dbReference type="SAM" id="MobiDB-lite"/>
    </source>
</evidence>
<dbReference type="Proteomes" id="UP000288012">
    <property type="component" value="Unassembled WGS sequence"/>
</dbReference>
<proteinExistence type="predicted"/>
<evidence type="ECO:0008006" key="4">
    <source>
        <dbReference type="Google" id="ProtNLM"/>
    </source>
</evidence>
<feature type="compositionally biased region" description="Basic and acidic residues" evidence="1">
    <location>
        <begin position="104"/>
        <end position="113"/>
    </location>
</feature>
<dbReference type="AlphaFoldDB" id="A0A3S0XFE8"/>
<comment type="caution">
    <text evidence="2">The sequence shown here is derived from an EMBL/GenBank/DDBJ whole genome shotgun (WGS) entry which is preliminary data.</text>
</comment>
<feature type="compositionally biased region" description="Polar residues" evidence="1">
    <location>
        <begin position="115"/>
        <end position="127"/>
    </location>
</feature>
<feature type="region of interest" description="Disordered" evidence="1">
    <location>
        <begin position="104"/>
        <end position="134"/>
    </location>
</feature>
<accession>A0A3S0XFE8</accession>
<dbReference type="EMBL" id="RZGR01000032">
    <property type="protein sequence ID" value="RUQ81795.1"/>
    <property type="molecule type" value="Genomic_DNA"/>
</dbReference>
<dbReference type="RefSeq" id="WP_126952936.1">
    <property type="nucleotide sequence ID" value="NZ_RZGR01000032.1"/>
</dbReference>
<reference evidence="2 3" key="1">
    <citation type="submission" date="2018-12" db="EMBL/GenBank/DDBJ databases">
        <title>Legionella sp,whole genome shotgun sequence.</title>
        <authorList>
            <person name="Wu H."/>
        </authorList>
    </citation>
    <scope>NUCLEOTIDE SEQUENCE [LARGE SCALE GENOMIC DNA]</scope>
    <source>
        <strain evidence="3">km714</strain>
    </source>
</reference>
<keyword evidence="3" id="KW-1185">Reference proteome</keyword>
<gene>
    <name evidence="2" type="ORF">EKM59_09570</name>
</gene>
<feature type="region of interest" description="Disordered" evidence="1">
    <location>
        <begin position="38"/>
        <end position="67"/>
    </location>
</feature>
<evidence type="ECO:0000313" key="3">
    <source>
        <dbReference type="Proteomes" id="UP000288012"/>
    </source>
</evidence>
<evidence type="ECO:0000313" key="2">
    <source>
        <dbReference type="EMBL" id="RUQ81795.1"/>
    </source>
</evidence>
<organism evidence="2 3">
    <name type="scientific">Legionella septentrionalis</name>
    <dbReference type="NCBI Taxonomy" id="2498109"/>
    <lineage>
        <taxon>Bacteria</taxon>
        <taxon>Pseudomonadati</taxon>
        <taxon>Pseudomonadota</taxon>
        <taxon>Gammaproteobacteria</taxon>
        <taxon>Legionellales</taxon>
        <taxon>Legionellaceae</taxon>
        <taxon>Legionella</taxon>
    </lineage>
</organism>
<protein>
    <recommendedName>
        <fullName evidence="4">Smr domain protein</fullName>
    </recommendedName>
</protein>
<name>A0A3S0XFE8_9GAMM</name>